<dbReference type="SUPFAM" id="SSF50978">
    <property type="entry name" value="WD40 repeat-like"/>
    <property type="match status" value="1"/>
</dbReference>
<dbReference type="EMBL" id="JBJKFK010000974">
    <property type="protein sequence ID" value="KAL3314519.1"/>
    <property type="molecule type" value="Genomic_DNA"/>
</dbReference>
<feature type="repeat" description="WD" evidence="11">
    <location>
        <begin position="547"/>
        <end position="589"/>
    </location>
</feature>
<evidence type="ECO:0000256" key="6">
    <source>
        <dbReference type="ARBA" id="ARBA00022737"/>
    </source>
</evidence>
<feature type="region of interest" description="Disordered" evidence="12">
    <location>
        <begin position="1"/>
        <end position="65"/>
    </location>
</feature>
<evidence type="ECO:0000256" key="10">
    <source>
        <dbReference type="ARBA" id="ARBA00023273"/>
    </source>
</evidence>
<keyword evidence="10" id="KW-0966">Cell projection</keyword>
<feature type="compositionally biased region" description="Basic and acidic residues" evidence="12">
    <location>
        <begin position="21"/>
        <end position="35"/>
    </location>
</feature>
<comment type="caution">
    <text evidence="13">The sequence shown here is derived from an EMBL/GenBank/DDBJ whole genome shotgun (WGS) entry which is preliminary data.</text>
</comment>
<protein>
    <submittedName>
        <fullName evidence="13">Cytoplasmic dynein with WD40 domain</fullName>
    </submittedName>
</protein>
<comment type="similarity">
    <text evidence="2">Belongs to the dynein intermediate chain family.</text>
</comment>
<dbReference type="GO" id="GO:0030286">
    <property type="term" value="C:dynein complex"/>
    <property type="evidence" value="ECO:0007669"/>
    <property type="project" value="UniProtKB-KW"/>
</dbReference>
<evidence type="ECO:0000256" key="8">
    <source>
        <dbReference type="ARBA" id="ARBA00023175"/>
    </source>
</evidence>
<dbReference type="InterPro" id="IPR015943">
    <property type="entry name" value="WD40/YVTN_repeat-like_dom_sf"/>
</dbReference>
<evidence type="ECO:0000256" key="3">
    <source>
        <dbReference type="ARBA" id="ARBA00022490"/>
    </source>
</evidence>
<comment type="subcellular location">
    <subcellularLocation>
        <location evidence="1">Cytoplasm</location>
        <location evidence="1">Cytoskeleton</location>
        <location evidence="1">Cilium axoneme</location>
    </subcellularLocation>
</comment>
<keyword evidence="3" id="KW-0963">Cytoplasm</keyword>
<dbReference type="PROSITE" id="PS50082">
    <property type="entry name" value="WD_REPEATS_2"/>
    <property type="match status" value="1"/>
</dbReference>
<dbReference type="InterPro" id="IPR001680">
    <property type="entry name" value="WD40_rpt"/>
</dbReference>
<evidence type="ECO:0000256" key="5">
    <source>
        <dbReference type="ARBA" id="ARBA00022701"/>
    </source>
</evidence>
<dbReference type="PANTHER" id="PTHR12442">
    <property type="entry name" value="DYNEIN INTERMEDIATE CHAIN"/>
    <property type="match status" value="1"/>
</dbReference>
<evidence type="ECO:0000256" key="2">
    <source>
        <dbReference type="ARBA" id="ARBA00011059"/>
    </source>
</evidence>
<keyword evidence="4 11" id="KW-0853">WD repeat</keyword>
<accession>A0ABD2Q4L2</accession>
<dbReference type="GO" id="GO:0005874">
    <property type="term" value="C:microtubule"/>
    <property type="evidence" value="ECO:0007669"/>
    <property type="project" value="UniProtKB-KW"/>
</dbReference>
<dbReference type="PANTHER" id="PTHR12442:SF11">
    <property type="entry name" value="DYNEIN AXONEMAL INTERMEDIATE CHAIN 1"/>
    <property type="match status" value="1"/>
</dbReference>
<proteinExistence type="inferred from homology"/>
<keyword evidence="6" id="KW-0677">Repeat</keyword>
<evidence type="ECO:0000256" key="11">
    <source>
        <dbReference type="PROSITE-ProRule" id="PRU00221"/>
    </source>
</evidence>
<dbReference type="InterPro" id="IPR050687">
    <property type="entry name" value="Dynein_IC"/>
</dbReference>
<feature type="compositionally biased region" description="Basic and acidic residues" evidence="12">
    <location>
        <begin position="51"/>
        <end position="63"/>
    </location>
</feature>
<keyword evidence="9" id="KW-0206">Cytoskeleton</keyword>
<feature type="compositionally biased region" description="Polar residues" evidence="12">
    <location>
        <begin position="1"/>
        <end position="17"/>
    </location>
</feature>
<evidence type="ECO:0000313" key="13">
    <source>
        <dbReference type="EMBL" id="KAL3314519.1"/>
    </source>
</evidence>
<evidence type="ECO:0000256" key="4">
    <source>
        <dbReference type="ARBA" id="ARBA00022574"/>
    </source>
</evidence>
<evidence type="ECO:0000256" key="1">
    <source>
        <dbReference type="ARBA" id="ARBA00004430"/>
    </source>
</evidence>
<dbReference type="InterPro" id="IPR036322">
    <property type="entry name" value="WD40_repeat_dom_sf"/>
</dbReference>
<reference evidence="13 14" key="1">
    <citation type="submission" date="2024-11" db="EMBL/GenBank/DDBJ databases">
        <title>Adaptive evolution of stress response genes in parasites aligns with host niche diversity.</title>
        <authorList>
            <person name="Hahn C."/>
            <person name="Resl P."/>
        </authorList>
    </citation>
    <scope>NUCLEOTIDE SEQUENCE [LARGE SCALE GENOMIC DNA]</scope>
    <source>
        <strain evidence="13">EGGRZ-B1_66</strain>
        <tissue evidence="13">Body</tissue>
    </source>
</reference>
<evidence type="ECO:0000256" key="12">
    <source>
        <dbReference type="SAM" id="MobiDB-lite"/>
    </source>
</evidence>
<organism evidence="13 14">
    <name type="scientific">Cichlidogyrus casuarinus</name>
    <dbReference type="NCBI Taxonomy" id="1844966"/>
    <lineage>
        <taxon>Eukaryota</taxon>
        <taxon>Metazoa</taxon>
        <taxon>Spiralia</taxon>
        <taxon>Lophotrochozoa</taxon>
        <taxon>Platyhelminthes</taxon>
        <taxon>Monogenea</taxon>
        <taxon>Monopisthocotylea</taxon>
        <taxon>Dactylogyridea</taxon>
        <taxon>Ancyrocephalidae</taxon>
        <taxon>Cichlidogyrus</taxon>
    </lineage>
</organism>
<dbReference type="AlphaFoldDB" id="A0ABD2Q4L2"/>
<keyword evidence="14" id="KW-1185">Reference proteome</keyword>
<evidence type="ECO:0000313" key="14">
    <source>
        <dbReference type="Proteomes" id="UP001626550"/>
    </source>
</evidence>
<sequence>MMDESYQPSAEETQLSINGLARDESRESSLDKDTTMDSSGSMKIVKAHPGFGDRLRNSERGTQCKDTAQRQISLMTDPPPNRTFSHNVTQGVIFDAYQEDFESQQITKNDSRSNSFLNPKQICHQKKHRPNVLTGKLTKEQIASLVKAGLVIERMLCMNNYSEVVTDFKYYDDPSVGNASFSMNGTLLPLWKFRFSEVNKNHLSVTEIKFSTSYSDLFFASYGNEFADRKPLGLILGFSFKKSTMPDFLIRIDSCVLSIDICEERGHLLCAGMKDGSIAIYSLPKAKLVPGQNAQEAAFTEPLFRSFHNTDPFIGQHFAPCWQVRWLFIPEPSIDRETKKPSRDKRFLSLVSVGSDGRVLKWTLRKHELQMTQLCRVDWQMNEKEVEISKMMNQLNGSDAVVVEKATRQTLYDGICCFDVSCLRASSLGMDFQFDPLPSANLDLLSNFKAGGVKGILNMNDEANKQPSRKIEQVMPDAEAPQVAASSVMMDTKPTRKMLPYSKDDQSMILGLESGDLVLCKALELPTDPFEKYWRFERNEADGVSSGDAHQMPVYNVQWHPFVKDVFATCAADWLLKIWHIAHTEAKQTFELGAPVVDFSWCPYMGTVFAALLSDGNAVIYNLSVNKYKPIIKQMVVSTQNANQPTHIRFNSSLPVLLVGDAKGIVTSLKLPPNVRPQKDPNDKQKKIQIEITPSLIEEEERKLLVALGLRDPNDYL</sequence>
<keyword evidence="7" id="KW-0243">Dynein</keyword>
<gene>
    <name evidence="13" type="primary">DNAI1_2</name>
    <name evidence="13" type="ORF">Ciccas_006861</name>
</gene>
<dbReference type="GO" id="GO:0005930">
    <property type="term" value="C:axoneme"/>
    <property type="evidence" value="ECO:0007669"/>
    <property type="project" value="UniProtKB-SubCell"/>
</dbReference>
<dbReference type="SMART" id="SM00320">
    <property type="entry name" value="WD40"/>
    <property type="match status" value="3"/>
</dbReference>
<dbReference type="Proteomes" id="UP001626550">
    <property type="component" value="Unassembled WGS sequence"/>
</dbReference>
<keyword evidence="5" id="KW-0493">Microtubule</keyword>
<name>A0ABD2Q4L2_9PLAT</name>
<evidence type="ECO:0000256" key="7">
    <source>
        <dbReference type="ARBA" id="ARBA00023017"/>
    </source>
</evidence>
<keyword evidence="8" id="KW-0505">Motor protein</keyword>
<evidence type="ECO:0000256" key="9">
    <source>
        <dbReference type="ARBA" id="ARBA00023212"/>
    </source>
</evidence>
<dbReference type="Gene3D" id="2.130.10.10">
    <property type="entry name" value="YVTN repeat-like/Quinoprotein amine dehydrogenase"/>
    <property type="match status" value="2"/>
</dbReference>